<evidence type="ECO:0000313" key="2">
    <source>
        <dbReference type="Proteomes" id="UP000315891"/>
    </source>
</evidence>
<accession>A0A516V5H9</accession>
<dbReference type="EMBL" id="CP041742">
    <property type="protein sequence ID" value="QDQ73783.1"/>
    <property type="molecule type" value="Genomic_DNA"/>
</dbReference>
<dbReference type="RefSeq" id="WP_143879295.1">
    <property type="nucleotide sequence ID" value="NZ_BAABLZ010000001.1"/>
</dbReference>
<protein>
    <submittedName>
        <fullName evidence="1">Uncharacterized protein</fullName>
    </submittedName>
</protein>
<dbReference type="AlphaFoldDB" id="A0A516V5H9"/>
<dbReference type="OrthoDB" id="9773293at2"/>
<organism evidence="1 2">
    <name type="scientific">Pseudoluteimonas lycopersici</name>
    <dbReference type="NCBI Taxonomy" id="1324796"/>
    <lineage>
        <taxon>Bacteria</taxon>
        <taxon>Pseudomonadati</taxon>
        <taxon>Pseudomonadota</taxon>
        <taxon>Gammaproteobacteria</taxon>
        <taxon>Lysobacterales</taxon>
        <taxon>Lysobacteraceae</taxon>
        <taxon>Pseudoluteimonas</taxon>
    </lineage>
</organism>
<reference evidence="1 2" key="1">
    <citation type="submission" date="2019-07" db="EMBL/GenBank/DDBJ databases">
        <title>Lysobacter weifangensis sp. nov., isolated from bensulfuron-methyl contaminated farmland soil.</title>
        <authorList>
            <person name="Zhao H."/>
        </authorList>
    </citation>
    <scope>NUCLEOTIDE SEQUENCE [LARGE SCALE GENOMIC DNA]</scope>
    <source>
        <strain evidence="1 2">CC-Bw-6</strain>
    </source>
</reference>
<sequence>MSTPKYHKTATKDVRPFFEVATLEESLKSAQIRLYEDQPFTDVASFTIESQDATRLAIVVRPGITEATLASAGIARSKLVVAVTAVNPFLKRTELVHRMLLKDDVPGDVAIGSEVLERLGGGSNMTIEVVLCLATDLKKEAGKPFMQGHWLSKKSFELRPPKPTEDFDVEPMGDEGWKAMGFPPKTLYHVDYYTGFNEPVDKSRPIAKVRIHEDVHKKLAVENLPAMSRPIMAFLAAEIPCQLLAASLTEWKDAAAPEPRSPLDAFFKRLKRIEPQLTMTDLTNWAGEPGMPRIRALLHSDQESVRKVVEA</sequence>
<dbReference type="Proteomes" id="UP000315891">
    <property type="component" value="Chromosome"/>
</dbReference>
<keyword evidence="2" id="KW-1185">Reference proteome</keyword>
<name>A0A516V5H9_9GAMM</name>
<evidence type="ECO:0000313" key="1">
    <source>
        <dbReference type="EMBL" id="QDQ73783.1"/>
    </source>
</evidence>
<proteinExistence type="predicted"/>
<gene>
    <name evidence="1" type="ORF">FNZ56_07805</name>
</gene>